<dbReference type="Proteomes" id="UP001220238">
    <property type="component" value="Chromosome"/>
</dbReference>
<protein>
    <submittedName>
        <fullName evidence="2">LURP-one-related family protein</fullName>
    </submittedName>
</protein>
<dbReference type="InterPro" id="IPR025659">
    <property type="entry name" value="Tubby-like_C"/>
</dbReference>
<proteinExistence type="inferred from homology"/>
<name>A0AB38XXR7_CORAY</name>
<dbReference type="EMBL" id="CP120206">
    <property type="protein sequence ID" value="WET44840.1"/>
    <property type="molecule type" value="Genomic_DNA"/>
</dbReference>
<dbReference type="InterPro" id="IPR038595">
    <property type="entry name" value="LOR_sf"/>
</dbReference>
<dbReference type="AlphaFoldDB" id="A0AB38XXR7"/>
<dbReference type="RefSeq" id="WP_224786560.1">
    <property type="nucleotide sequence ID" value="NZ_CP046975.1"/>
</dbReference>
<organism evidence="2 3">
    <name type="scientific">Corynebacterium amycolatum</name>
    <dbReference type="NCBI Taxonomy" id="43765"/>
    <lineage>
        <taxon>Bacteria</taxon>
        <taxon>Bacillati</taxon>
        <taxon>Actinomycetota</taxon>
        <taxon>Actinomycetes</taxon>
        <taxon>Mycobacteriales</taxon>
        <taxon>Corynebacteriaceae</taxon>
        <taxon>Corynebacterium</taxon>
    </lineage>
</organism>
<dbReference type="InterPro" id="IPR007612">
    <property type="entry name" value="LOR"/>
</dbReference>
<accession>A0AB38XXR7</accession>
<dbReference type="GeneID" id="92769417"/>
<evidence type="ECO:0000313" key="2">
    <source>
        <dbReference type="EMBL" id="WET44840.1"/>
    </source>
</evidence>
<reference evidence="2" key="1">
    <citation type="submission" date="2023-03" db="EMBL/GenBank/DDBJ databases">
        <title>Corynebacterium amycolatum SB-1.</title>
        <authorList>
            <person name="Jo H."/>
        </authorList>
    </citation>
    <scope>NUCLEOTIDE SEQUENCE</scope>
    <source>
        <strain evidence="2">SB-1</strain>
    </source>
</reference>
<gene>
    <name evidence="2" type="ORF">P2W56_05305</name>
</gene>
<evidence type="ECO:0000256" key="1">
    <source>
        <dbReference type="ARBA" id="ARBA00005437"/>
    </source>
</evidence>
<comment type="similarity">
    <text evidence="1">Belongs to the LOR family.</text>
</comment>
<sequence>MRSEYSIFDDNGTQIAQITQAGSLGRRMLGIGVKYDIFDMDEDGKEGDKLLTITDPANVFGDTYKVLTPNGAKIATAKTKRFSLKSRLTLSVKGLSDVDVDGGFRGKNYALTSKGRPIAKIDRKYRGLKGAITGKDTYALHLEPNLNEETRAAVIGTALVIDIVRRKNDEAVAVSVS</sequence>
<dbReference type="SUPFAM" id="SSF54518">
    <property type="entry name" value="Tubby C-terminal domain-like"/>
    <property type="match status" value="1"/>
</dbReference>
<dbReference type="Pfam" id="PF04525">
    <property type="entry name" value="LOR"/>
    <property type="match status" value="1"/>
</dbReference>
<evidence type="ECO:0000313" key="3">
    <source>
        <dbReference type="Proteomes" id="UP001220238"/>
    </source>
</evidence>
<dbReference type="Gene3D" id="2.40.160.200">
    <property type="entry name" value="LURP1-related"/>
    <property type="match status" value="1"/>
</dbReference>